<dbReference type="RefSeq" id="WP_095071143.1">
    <property type="nucleotide sequence ID" value="NZ_LT899436.1"/>
</dbReference>
<evidence type="ECO:0000313" key="7">
    <source>
        <dbReference type="Proteomes" id="UP000215214"/>
    </source>
</evidence>
<dbReference type="Pfam" id="PF12833">
    <property type="entry name" value="HTH_18"/>
    <property type="match status" value="1"/>
</dbReference>
<feature type="domain" description="HTH araC/xylS-type" evidence="5">
    <location>
        <begin position="475"/>
        <end position="557"/>
    </location>
</feature>
<evidence type="ECO:0000256" key="4">
    <source>
        <dbReference type="SAM" id="Phobius"/>
    </source>
</evidence>
<keyword evidence="2" id="KW-0238">DNA-binding</keyword>
<organism evidence="6 7">
    <name type="scientific">Tenacibaculum jejuense</name>
    <dbReference type="NCBI Taxonomy" id="584609"/>
    <lineage>
        <taxon>Bacteria</taxon>
        <taxon>Pseudomonadati</taxon>
        <taxon>Bacteroidota</taxon>
        <taxon>Flavobacteriia</taxon>
        <taxon>Flavobacteriales</taxon>
        <taxon>Flavobacteriaceae</taxon>
        <taxon>Tenacibaculum</taxon>
    </lineage>
</organism>
<dbReference type="InterPro" id="IPR018060">
    <property type="entry name" value="HTH_AraC"/>
</dbReference>
<accession>A0A238U8V6</accession>
<dbReference type="PANTHER" id="PTHR43280">
    <property type="entry name" value="ARAC-FAMILY TRANSCRIPTIONAL REGULATOR"/>
    <property type="match status" value="1"/>
</dbReference>
<dbReference type="InterPro" id="IPR009057">
    <property type="entry name" value="Homeodomain-like_sf"/>
</dbReference>
<dbReference type="EMBL" id="LT899436">
    <property type="protein sequence ID" value="SNR15426.1"/>
    <property type="molecule type" value="Genomic_DNA"/>
</dbReference>
<evidence type="ECO:0000256" key="2">
    <source>
        <dbReference type="ARBA" id="ARBA00023125"/>
    </source>
</evidence>
<keyword evidence="4" id="KW-0472">Membrane</keyword>
<dbReference type="OrthoDB" id="5295174at2"/>
<evidence type="ECO:0000256" key="1">
    <source>
        <dbReference type="ARBA" id="ARBA00023015"/>
    </source>
</evidence>
<dbReference type="PANTHER" id="PTHR43280:SF2">
    <property type="entry name" value="HTH-TYPE TRANSCRIPTIONAL REGULATOR EXSA"/>
    <property type="match status" value="1"/>
</dbReference>
<dbReference type="SMART" id="SM00342">
    <property type="entry name" value="HTH_ARAC"/>
    <property type="match status" value="1"/>
</dbReference>
<protein>
    <recommendedName>
        <fullName evidence="5">HTH araC/xylS-type domain-containing protein</fullName>
    </recommendedName>
</protein>
<reference evidence="6 7" key="1">
    <citation type="submission" date="2017-07" db="EMBL/GenBank/DDBJ databases">
        <authorList>
            <person name="Sun Z.S."/>
            <person name="Albrecht U."/>
            <person name="Echele G."/>
            <person name="Lee C.C."/>
        </authorList>
    </citation>
    <scope>NUCLEOTIDE SEQUENCE [LARGE SCALE GENOMIC DNA]</scope>
    <source>
        <strain evidence="7">type strain: KCTC 22618</strain>
    </source>
</reference>
<dbReference type="GO" id="GO:0043565">
    <property type="term" value="F:sequence-specific DNA binding"/>
    <property type="evidence" value="ECO:0007669"/>
    <property type="project" value="InterPro"/>
</dbReference>
<feature type="transmembrane region" description="Helical" evidence="4">
    <location>
        <begin position="391"/>
        <end position="411"/>
    </location>
</feature>
<dbReference type="Gene3D" id="1.10.10.60">
    <property type="entry name" value="Homeodomain-like"/>
    <property type="match status" value="2"/>
</dbReference>
<name>A0A238U8V6_9FLAO</name>
<evidence type="ECO:0000259" key="5">
    <source>
        <dbReference type="PROSITE" id="PS01124"/>
    </source>
</evidence>
<keyword evidence="4" id="KW-1133">Transmembrane helix</keyword>
<dbReference type="KEGG" id="tje:TJEJU_1708"/>
<keyword evidence="7" id="KW-1185">Reference proteome</keyword>
<evidence type="ECO:0000313" key="6">
    <source>
        <dbReference type="EMBL" id="SNR15426.1"/>
    </source>
</evidence>
<keyword evidence="3" id="KW-0804">Transcription</keyword>
<dbReference type="AlphaFoldDB" id="A0A238U8V6"/>
<gene>
    <name evidence="6" type="ORF">TJEJU_1708</name>
</gene>
<dbReference type="SUPFAM" id="SSF46689">
    <property type="entry name" value="Homeodomain-like"/>
    <property type="match status" value="1"/>
</dbReference>
<dbReference type="Proteomes" id="UP000215214">
    <property type="component" value="Chromosome TJEJU"/>
</dbReference>
<dbReference type="GO" id="GO:0003700">
    <property type="term" value="F:DNA-binding transcription factor activity"/>
    <property type="evidence" value="ECO:0007669"/>
    <property type="project" value="InterPro"/>
</dbReference>
<evidence type="ECO:0000256" key="3">
    <source>
        <dbReference type="ARBA" id="ARBA00023163"/>
    </source>
</evidence>
<keyword evidence="4" id="KW-0812">Transmembrane</keyword>
<sequence>MKNTSIFIIAIYFSIVHCYTQNENFELLDSFESLTGLTLYQVLENYQQKNYKSIEKIMDGITYKIEKTNNYQLKGDLLFLKAFIAMKKGDKTYKKALNNYEEFAKVKLINHPYKAKLSILKAYKTYFKGKWSESLHHFDRSLILSVSEKDQIIETISKLYKAYIFSFTIDKAKGLNNLKTLYRELELKETTKENQKNVLIYTSRTLELILRHYILYESKNTDSIVKYNTIYSSKIKSLNDTLLFPRMFLLNAYTKARLDDKKSSEYYLNKAKHNQQNYFNHFILINTYFHQDEFYKTIFTTEAHKALQNIDKEDYPWLSPEFLLLAKTYEKIGDFKNSSFYYNHHNKATEQLQSLLDSVSQVIRENERKNYNDQLQKLNIEKNDTSYKVDYLNIIVILLVGSLCITFIYFYNYKKTKERIHVISLHNLLKIQSKSEKKKQTTVKPEIVKHIIEALKELEKDKFFLNVNCNAYTTAKQIHTNTTYLSKAINSHYNKSFNEYINTLRITYVLDKLDHDKRYKSYSIESIANELGYKSSDSFRKAFKKHTGNLPSNYINTKT</sequence>
<proteinExistence type="predicted"/>
<dbReference type="PROSITE" id="PS01124">
    <property type="entry name" value="HTH_ARAC_FAMILY_2"/>
    <property type="match status" value="1"/>
</dbReference>
<keyword evidence="1" id="KW-0805">Transcription regulation</keyword>